<keyword evidence="8" id="KW-0677">Repeat</keyword>
<gene>
    <name evidence="19" type="ORF">HETSPECPRED_003490</name>
</gene>
<dbReference type="Gene3D" id="3.30.40.10">
    <property type="entry name" value="Zinc/RING finger domain, C3HC4 (zinc finger)"/>
    <property type="match status" value="1"/>
</dbReference>
<dbReference type="Gene3D" id="2.130.10.10">
    <property type="entry name" value="YVTN repeat-like/Quinoprotein amine dehydrogenase"/>
    <property type="match status" value="1"/>
</dbReference>
<dbReference type="SMART" id="SM00504">
    <property type="entry name" value="Ubox"/>
    <property type="match status" value="1"/>
</dbReference>
<evidence type="ECO:0000256" key="16">
    <source>
        <dbReference type="RuleBase" id="RU367101"/>
    </source>
</evidence>
<dbReference type="GO" id="GO:0003755">
    <property type="term" value="F:peptidyl-prolyl cis-trans isomerase activity"/>
    <property type="evidence" value="ECO:0007669"/>
    <property type="project" value="UniProtKB-KW"/>
</dbReference>
<dbReference type="SMART" id="SM00320">
    <property type="entry name" value="WD40"/>
    <property type="match status" value="6"/>
</dbReference>
<feature type="domain" description="U-box" evidence="18">
    <location>
        <begin position="1"/>
        <end position="82"/>
    </location>
</feature>
<evidence type="ECO:0000256" key="10">
    <source>
        <dbReference type="ARBA" id="ARBA00022786"/>
    </source>
</evidence>
<evidence type="ECO:0000256" key="7">
    <source>
        <dbReference type="ARBA" id="ARBA00022728"/>
    </source>
</evidence>
<evidence type="ECO:0000256" key="14">
    <source>
        <dbReference type="ARBA" id="ARBA00023242"/>
    </source>
</evidence>
<evidence type="ECO:0000259" key="18">
    <source>
        <dbReference type="SMART" id="SM00504"/>
    </source>
</evidence>
<evidence type="ECO:0000256" key="3">
    <source>
        <dbReference type="ARBA" id="ARBA00006388"/>
    </source>
</evidence>
<dbReference type="EMBL" id="CAJPDS010000002">
    <property type="protein sequence ID" value="CAF9904269.1"/>
    <property type="molecule type" value="Genomic_DNA"/>
</dbReference>
<feature type="coiled-coil region" evidence="17">
    <location>
        <begin position="124"/>
        <end position="151"/>
    </location>
</feature>
<keyword evidence="13 16" id="KW-0234">DNA repair</keyword>
<keyword evidence="14 16" id="KW-0539">Nucleus</keyword>
<organism evidence="19 20">
    <name type="scientific">Heterodermia speciosa</name>
    <dbReference type="NCBI Taxonomy" id="116794"/>
    <lineage>
        <taxon>Eukaryota</taxon>
        <taxon>Fungi</taxon>
        <taxon>Dikarya</taxon>
        <taxon>Ascomycota</taxon>
        <taxon>Pezizomycotina</taxon>
        <taxon>Lecanoromycetes</taxon>
        <taxon>OSLEUM clade</taxon>
        <taxon>Lecanoromycetidae</taxon>
        <taxon>Caliciales</taxon>
        <taxon>Physciaceae</taxon>
        <taxon>Heterodermia</taxon>
    </lineage>
</organism>
<keyword evidence="4 15" id="KW-0853">WD repeat</keyword>
<evidence type="ECO:0000313" key="20">
    <source>
        <dbReference type="Proteomes" id="UP000664521"/>
    </source>
</evidence>
<dbReference type="Pfam" id="PF00400">
    <property type="entry name" value="WD40"/>
    <property type="match status" value="3"/>
</dbReference>
<dbReference type="GO" id="GO:0070534">
    <property type="term" value="P:protein K63-linked ubiquitination"/>
    <property type="evidence" value="ECO:0007669"/>
    <property type="project" value="UniProtKB-UniRule"/>
</dbReference>
<evidence type="ECO:0000256" key="4">
    <source>
        <dbReference type="ARBA" id="ARBA00022574"/>
    </source>
</evidence>
<dbReference type="InterPro" id="IPR013083">
    <property type="entry name" value="Znf_RING/FYVE/PHD"/>
</dbReference>
<comment type="function">
    <text evidence="16">Ubiquitin-protein ligase which is mainly involved pre-mRNA splicing and DNA repair. Required for pre-mRNA splicing as component of the spliceosome.</text>
</comment>
<evidence type="ECO:0000256" key="9">
    <source>
        <dbReference type="ARBA" id="ARBA00022763"/>
    </source>
</evidence>
<comment type="similarity">
    <text evidence="3 16">Belongs to the WD repeat PRP19 family.</text>
</comment>
<dbReference type="PANTHER" id="PTHR43995:SF1">
    <property type="entry name" value="PRE-MRNA-PROCESSING FACTOR 19"/>
    <property type="match status" value="1"/>
</dbReference>
<dbReference type="GO" id="GO:0071006">
    <property type="term" value="C:U2-type catalytic step 1 spliceosome"/>
    <property type="evidence" value="ECO:0007669"/>
    <property type="project" value="TreeGrafter"/>
</dbReference>
<evidence type="ECO:0000256" key="1">
    <source>
        <dbReference type="ARBA" id="ARBA00004123"/>
    </source>
</evidence>
<keyword evidence="6 16" id="KW-0808">Transferase</keyword>
<comment type="subcellular location">
    <subcellularLocation>
        <location evidence="1 16">Nucleus</location>
    </subcellularLocation>
</comment>
<keyword evidence="9 16" id="KW-0227">DNA damage</keyword>
<dbReference type="InterPro" id="IPR036322">
    <property type="entry name" value="WD40_repeat_dom_sf"/>
</dbReference>
<dbReference type="SUPFAM" id="SSF57850">
    <property type="entry name" value="RING/U-box"/>
    <property type="match status" value="1"/>
</dbReference>
<dbReference type="EC" id="2.3.2.27" evidence="16"/>
<feature type="repeat" description="WD" evidence="15">
    <location>
        <begin position="339"/>
        <end position="373"/>
    </location>
</feature>
<dbReference type="UniPathway" id="UPA00143"/>
<dbReference type="GO" id="GO:0006281">
    <property type="term" value="P:DNA repair"/>
    <property type="evidence" value="ECO:0007669"/>
    <property type="project" value="UniProtKB-KW"/>
</dbReference>
<dbReference type="InterPro" id="IPR015943">
    <property type="entry name" value="WD40/YVTN_repeat-like_dom_sf"/>
</dbReference>
<evidence type="ECO:0000256" key="6">
    <source>
        <dbReference type="ARBA" id="ARBA00022679"/>
    </source>
</evidence>
<sequence>MLCAISGEAPQAPVASRKSGLSQVLHAQWTPLIEAGNVFEKRLIEAYISEHGKDPVTDEELTVDDLVELKTARIPKPRPPTLTSIPSLLTAFQNEWDALAMETYDLRQHVAQIRQELSTALYQYDAAVRVIARLSQERDEAREALSKITVNGGRMSNGSAMQVDGPELSSTLVAKIEATNERLNGTRRKRAVPEGWVTGRDLQTFAPTVKSESLYPRARSLVANASHDTFLTGGDNGIAGVYKVSTNHIVQELEVGSGAVTDAAWAGSRAIVSTSSGVVNVFENGLQISTFSGHAGKITALAMHPSGDILASAGIDKSYILYDLENSTQATQVYTDSELTCASFHPDGRLLAAGAKDGQVKVFEVTTGSNAANFDENGPIQDLAFSENGIWLAVAVEGSSSVSIWDLRKASKIKVLENGNQIERILWDHSGQFLAVAGSSGIAVHQYSKATKEWSVPLQSAVSTVAVEWGAQAQSLISLDLGGVITVLRSE</sequence>
<keyword evidence="5 16" id="KW-0507">mRNA processing</keyword>
<dbReference type="InterPro" id="IPR013915">
    <property type="entry name" value="Prp19_cc"/>
</dbReference>
<evidence type="ECO:0000256" key="8">
    <source>
        <dbReference type="ARBA" id="ARBA00022737"/>
    </source>
</evidence>
<feature type="repeat" description="WD" evidence="15">
    <location>
        <begin position="291"/>
        <end position="332"/>
    </location>
</feature>
<accession>A0A8H3I8I2</accession>
<dbReference type="InterPro" id="IPR001680">
    <property type="entry name" value="WD40_rpt"/>
</dbReference>
<dbReference type="PROSITE" id="PS50082">
    <property type="entry name" value="WD_REPEATS_2"/>
    <property type="match status" value="2"/>
</dbReference>
<dbReference type="OrthoDB" id="687049at2759"/>
<dbReference type="AlphaFoldDB" id="A0A8H3I8I2"/>
<protein>
    <recommendedName>
        <fullName evidence="16">Pre-mRNA-processing factor 19</fullName>
        <ecNumber evidence="16">2.3.2.27</ecNumber>
    </recommendedName>
</protein>
<keyword evidence="12 16" id="KW-0508">mRNA splicing</keyword>
<name>A0A8H3I8I2_9LECA</name>
<dbReference type="FunFam" id="3.30.40.10:FF:000027">
    <property type="entry name" value="Pre-mRNA-processing factor 19, putative"/>
    <property type="match status" value="1"/>
</dbReference>
<dbReference type="GO" id="GO:0000974">
    <property type="term" value="C:Prp19 complex"/>
    <property type="evidence" value="ECO:0007669"/>
    <property type="project" value="UniProtKB-UniRule"/>
</dbReference>
<comment type="catalytic activity">
    <reaction evidence="16">
        <text>S-ubiquitinyl-[E2 ubiquitin-conjugating enzyme]-L-cysteine + [acceptor protein]-L-lysine = [E2 ubiquitin-conjugating enzyme]-L-cysteine + N(6)-ubiquitinyl-[acceptor protein]-L-lysine.</text>
        <dbReference type="EC" id="2.3.2.27"/>
    </reaction>
</comment>
<comment type="pathway">
    <text evidence="2 16">Protein modification; protein ubiquitination.</text>
</comment>
<keyword evidence="11" id="KW-0697">Rotamase</keyword>
<dbReference type="Proteomes" id="UP000664521">
    <property type="component" value="Unassembled WGS sequence"/>
</dbReference>
<evidence type="ECO:0000256" key="13">
    <source>
        <dbReference type="ARBA" id="ARBA00023204"/>
    </source>
</evidence>
<dbReference type="SUPFAM" id="SSF50978">
    <property type="entry name" value="WD40 repeat-like"/>
    <property type="match status" value="1"/>
</dbReference>
<evidence type="ECO:0000256" key="5">
    <source>
        <dbReference type="ARBA" id="ARBA00022664"/>
    </source>
</evidence>
<dbReference type="GO" id="GO:0000398">
    <property type="term" value="P:mRNA splicing, via spliceosome"/>
    <property type="evidence" value="ECO:0007669"/>
    <property type="project" value="InterPro"/>
</dbReference>
<dbReference type="GO" id="GO:0005737">
    <property type="term" value="C:cytoplasm"/>
    <property type="evidence" value="ECO:0007669"/>
    <property type="project" value="TreeGrafter"/>
</dbReference>
<evidence type="ECO:0000256" key="2">
    <source>
        <dbReference type="ARBA" id="ARBA00004906"/>
    </source>
</evidence>
<keyword evidence="17" id="KW-0175">Coiled coil</keyword>
<keyword evidence="11" id="KW-0413">Isomerase</keyword>
<comment type="subunit">
    <text evidence="16">Homotetramer.</text>
</comment>
<dbReference type="InterPro" id="IPR055340">
    <property type="entry name" value="RING-Ubox_PRP19"/>
</dbReference>
<proteinExistence type="inferred from homology"/>
<keyword evidence="20" id="KW-1185">Reference proteome</keyword>
<dbReference type="PROSITE" id="PS50294">
    <property type="entry name" value="WD_REPEATS_REGION"/>
    <property type="match status" value="1"/>
</dbReference>
<dbReference type="CDD" id="cd16656">
    <property type="entry name" value="RING-Ubox_PRP19"/>
    <property type="match status" value="1"/>
</dbReference>
<evidence type="ECO:0000256" key="11">
    <source>
        <dbReference type="ARBA" id="ARBA00023110"/>
    </source>
</evidence>
<keyword evidence="10 16" id="KW-0833">Ubl conjugation pathway</keyword>
<evidence type="ECO:0000256" key="15">
    <source>
        <dbReference type="PROSITE-ProRule" id="PRU00221"/>
    </source>
</evidence>
<evidence type="ECO:0000256" key="17">
    <source>
        <dbReference type="SAM" id="Coils"/>
    </source>
</evidence>
<dbReference type="InterPro" id="IPR003613">
    <property type="entry name" value="Ubox_domain"/>
</dbReference>
<dbReference type="InterPro" id="IPR038959">
    <property type="entry name" value="Prp19"/>
</dbReference>
<dbReference type="Pfam" id="PF08606">
    <property type="entry name" value="Prp19"/>
    <property type="match status" value="1"/>
</dbReference>
<evidence type="ECO:0000313" key="19">
    <source>
        <dbReference type="EMBL" id="CAF9904269.1"/>
    </source>
</evidence>
<keyword evidence="7 16" id="KW-0747">Spliceosome</keyword>
<evidence type="ECO:0000256" key="12">
    <source>
        <dbReference type="ARBA" id="ARBA00023187"/>
    </source>
</evidence>
<comment type="caution">
    <text evidence="19">The sequence shown here is derived from an EMBL/GenBank/DDBJ whole genome shotgun (WGS) entry which is preliminary data.</text>
</comment>
<dbReference type="PANTHER" id="PTHR43995">
    <property type="entry name" value="PRE-MRNA-PROCESSING FACTOR 19"/>
    <property type="match status" value="1"/>
</dbReference>
<reference evidence="19" key="1">
    <citation type="submission" date="2021-03" db="EMBL/GenBank/DDBJ databases">
        <authorList>
            <person name="Tagirdzhanova G."/>
        </authorList>
    </citation>
    <scope>NUCLEOTIDE SEQUENCE</scope>
</reference>
<dbReference type="GO" id="GO:0061630">
    <property type="term" value="F:ubiquitin protein ligase activity"/>
    <property type="evidence" value="ECO:0007669"/>
    <property type="project" value="UniProtKB-UniRule"/>
</dbReference>